<reference evidence="3" key="1">
    <citation type="journal article" date="2023" name="Mol. Phylogenet. Evol.">
        <title>Genome-scale phylogeny and comparative genomics of the fungal order Sordariales.</title>
        <authorList>
            <person name="Hensen N."/>
            <person name="Bonometti L."/>
            <person name="Westerberg I."/>
            <person name="Brannstrom I.O."/>
            <person name="Guillou S."/>
            <person name="Cros-Aarteil S."/>
            <person name="Calhoun S."/>
            <person name="Haridas S."/>
            <person name="Kuo A."/>
            <person name="Mondo S."/>
            <person name="Pangilinan J."/>
            <person name="Riley R."/>
            <person name="LaButti K."/>
            <person name="Andreopoulos B."/>
            <person name="Lipzen A."/>
            <person name="Chen C."/>
            <person name="Yan M."/>
            <person name="Daum C."/>
            <person name="Ng V."/>
            <person name="Clum A."/>
            <person name="Steindorff A."/>
            <person name="Ohm R.A."/>
            <person name="Martin F."/>
            <person name="Silar P."/>
            <person name="Natvig D.O."/>
            <person name="Lalanne C."/>
            <person name="Gautier V."/>
            <person name="Ament-Velasquez S.L."/>
            <person name="Kruys A."/>
            <person name="Hutchinson M.I."/>
            <person name="Powell A.J."/>
            <person name="Barry K."/>
            <person name="Miller A.N."/>
            <person name="Grigoriev I.V."/>
            <person name="Debuchy R."/>
            <person name="Gladieux P."/>
            <person name="Hiltunen Thoren M."/>
            <person name="Johannesson H."/>
        </authorList>
    </citation>
    <scope>NUCLEOTIDE SEQUENCE</scope>
    <source>
        <strain evidence="3">CBS 314.62</strain>
    </source>
</reference>
<dbReference type="AlphaFoldDB" id="A0AAE0WZS8"/>
<dbReference type="GO" id="GO:0005979">
    <property type="term" value="P:regulation of glycogen biosynthetic process"/>
    <property type="evidence" value="ECO:0007669"/>
    <property type="project" value="TreeGrafter"/>
</dbReference>
<feature type="domain" description="CBM21" evidence="2">
    <location>
        <begin position="338"/>
        <end position="452"/>
    </location>
</feature>
<evidence type="ECO:0000256" key="1">
    <source>
        <dbReference type="SAM" id="MobiDB-lite"/>
    </source>
</evidence>
<dbReference type="Gene3D" id="2.60.40.2440">
    <property type="entry name" value="Carbohydrate binding type-21 domain"/>
    <property type="match status" value="1"/>
</dbReference>
<dbReference type="PANTHER" id="PTHR12307:SF36">
    <property type="entry name" value="GLYCOGEN-BINDING SUBUNIT 76A"/>
    <property type="match status" value="1"/>
</dbReference>
<feature type="region of interest" description="Disordered" evidence="1">
    <location>
        <begin position="214"/>
        <end position="270"/>
    </location>
</feature>
<feature type="region of interest" description="Disordered" evidence="1">
    <location>
        <begin position="788"/>
        <end position="817"/>
    </location>
</feature>
<dbReference type="InterPro" id="IPR038175">
    <property type="entry name" value="CBM21_dom_sf"/>
</dbReference>
<dbReference type="InterPro" id="IPR050782">
    <property type="entry name" value="PP1_regulatory_subunit_3"/>
</dbReference>
<dbReference type="GO" id="GO:2001069">
    <property type="term" value="F:glycogen binding"/>
    <property type="evidence" value="ECO:0007669"/>
    <property type="project" value="TreeGrafter"/>
</dbReference>
<feature type="compositionally biased region" description="Low complexity" evidence="1">
    <location>
        <begin position="758"/>
        <end position="767"/>
    </location>
</feature>
<evidence type="ECO:0000313" key="3">
    <source>
        <dbReference type="EMBL" id="KAK3681728.1"/>
    </source>
</evidence>
<comment type="caution">
    <text evidence="3">The sequence shown here is derived from an EMBL/GenBank/DDBJ whole genome shotgun (WGS) entry which is preliminary data.</text>
</comment>
<keyword evidence="4" id="KW-1185">Reference proteome</keyword>
<proteinExistence type="predicted"/>
<evidence type="ECO:0000259" key="2">
    <source>
        <dbReference type="PROSITE" id="PS51159"/>
    </source>
</evidence>
<name>A0AAE0WZS8_9PEZI</name>
<protein>
    <submittedName>
        <fullName evidence="3">Phosphatase regulatory subunit-domain-containing protein</fullName>
    </submittedName>
</protein>
<dbReference type="InterPro" id="IPR005036">
    <property type="entry name" value="CBM21_dom"/>
</dbReference>
<feature type="compositionally biased region" description="Low complexity" evidence="1">
    <location>
        <begin position="685"/>
        <end position="697"/>
    </location>
</feature>
<evidence type="ECO:0000313" key="4">
    <source>
        <dbReference type="Proteomes" id="UP001270362"/>
    </source>
</evidence>
<feature type="compositionally biased region" description="Low complexity" evidence="1">
    <location>
        <begin position="615"/>
        <end position="643"/>
    </location>
</feature>
<sequence length="817" mass="88528">MPYTPPSHHRSPASSAPTSPDVSRRSSFHQGQNGNSRPVLPRSASYLTKQRRTPSAPGPPSRISEPSPASTNEDLAGMLKSSTVRQSPPPVTSDRGMPNGAVISPPDSSSDDDDLPEVHIEARGRQIENLKELHEAISQIPQHRSSSPDRNKTSVALTEAPDAGDLLVLSSQSNAISEGMHQSFSLGQLGDLANRGNRRISHARSATEPDCIILDTPIGSSLTSSEEDSDEETHRKPQMVRKKSGELVRPALRPSSRRRPSSMPGTPTFSKAVHFDSHLEHVRHFLQVDRPLAVSAGSSPVDSHDSDTEYPFTGDNRSSTPSLPHEWDIIMSNFPADTPARKTLPVRLERVWLSNDQKCLIGSVVVANIAFQKFVTCRFTLDYWKTTSEVTAEYMSEIRPDDQSIGHDRFNFTIKLSDMANLESKTLYFCIRYNVTGQEHWDNNGGINFQVDFRKKMLPQNGKKGVIGAASRPVNGLPKSQRRAAPSVVPRPKSMPVGADDFGDDSKLSFDHSLDDYLRDAMTTSLRLKGVKSTTNLPSDNLSNRLPAPSGQAFANRYDFGASLNAAIQTAKDSTPGKPDGLYMKPSNKKPFVPPALSTHKDMTRSRESVKPSGSAPVTAASKPAPKPATTVSGTDSPSASISSSSYEELVNKYCFFGTKPLSPQLKDGTLRGGRFDGADDASKSTDSSSTSSYESSPVQLNNYYHSHSGIQHHSLHPKDPNPYFQHTSPFLSMGASPSQSPLHNLSPQLMGSPLAGQMQSSSASSQTVGRSPSPAALVGSFTPFAGTSSNEYPYQQTPDRFPFSSAEAHSATAIRG</sequence>
<feature type="region of interest" description="Disordered" evidence="1">
    <location>
        <begin position="465"/>
        <end position="500"/>
    </location>
</feature>
<feature type="region of interest" description="Disordered" evidence="1">
    <location>
        <begin position="666"/>
        <end position="774"/>
    </location>
</feature>
<gene>
    <name evidence="3" type="ORF">B0T22DRAFT_502247</name>
</gene>
<feature type="region of interest" description="Disordered" evidence="1">
    <location>
        <begin position="1"/>
        <end position="119"/>
    </location>
</feature>
<dbReference type="Proteomes" id="UP001270362">
    <property type="component" value="Unassembled WGS sequence"/>
</dbReference>
<feature type="compositionally biased region" description="Polar residues" evidence="1">
    <location>
        <begin position="698"/>
        <end position="712"/>
    </location>
</feature>
<reference evidence="3" key="2">
    <citation type="submission" date="2023-06" db="EMBL/GenBank/DDBJ databases">
        <authorList>
            <consortium name="Lawrence Berkeley National Laboratory"/>
            <person name="Haridas S."/>
            <person name="Hensen N."/>
            <person name="Bonometti L."/>
            <person name="Westerberg I."/>
            <person name="Brannstrom I.O."/>
            <person name="Guillou S."/>
            <person name="Cros-Aarteil S."/>
            <person name="Calhoun S."/>
            <person name="Kuo A."/>
            <person name="Mondo S."/>
            <person name="Pangilinan J."/>
            <person name="Riley R."/>
            <person name="Labutti K."/>
            <person name="Andreopoulos B."/>
            <person name="Lipzen A."/>
            <person name="Chen C."/>
            <person name="Yanf M."/>
            <person name="Daum C."/>
            <person name="Ng V."/>
            <person name="Clum A."/>
            <person name="Steindorff A."/>
            <person name="Ohm R."/>
            <person name="Martin F."/>
            <person name="Silar P."/>
            <person name="Natvig D."/>
            <person name="Lalanne C."/>
            <person name="Gautier V."/>
            <person name="Ament-Velasquez S.L."/>
            <person name="Kruys A."/>
            <person name="Hutchinson M.I."/>
            <person name="Powell A.J."/>
            <person name="Barry K."/>
            <person name="Miller A.N."/>
            <person name="Grigoriev I.V."/>
            <person name="Debuchy R."/>
            <person name="Gladieux P."/>
            <person name="Thoren M.H."/>
            <person name="Johannesson H."/>
        </authorList>
    </citation>
    <scope>NUCLEOTIDE SEQUENCE</scope>
    <source>
        <strain evidence="3">CBS 314.62</strain>
    </source>
</reference>
<accession>A0AAE0WZS8</accession>
<feature type="compositionally biased region" description="Polar residues" evidence="1">
    <location>
        <begin position="788"/>
        <end position="799"/>
    </location>
</feature>
<dbReference type="EMBL" id="JAULSO010000006">
    <property type="protein sequence ID" value="KAK3681728.1"/>
    <property type="molecule type" value="Genomic_DNA"/>
</dbReference>
<feature type="compositionally biased region" description="Basic and acidic residues" evidence="1">
    <location>
        <begin position="599"/>
        <end position="610"/>
    </location>
</feature>
<feature type="region of interest" description="Disordered" evidence="1">
    <location>
        <begin position="571"/>
        <end position="643"/>
    </location>
</feature>
<organism evidence="3 4">
    <name type="scientific">Podospora appendiculata</name>
    <dbReference type="NCBI Taxonomy" id="314037"/>
    <lineage>
        <taxon>Eukaryota</taxon>
        <taxon>Fungi</taxon>
        <taxon>Dikarya</taxon>
        <taxon>Ascomycota</taxon>
        <taxon>Pezizomycotina</taxon>
        <taxon>Sordariomycetes</taxon>
        <taxon>Sordariomycetidae</taxon>
        <taxon>Sordariales</taxon>
        <taxon>Podosporaceae</taxon>
        <taxon>Podospora</taxon>
    </lineage>
</organism>
<dbReference type="PANTHER" id="PTHR12307">
    <property type="entry name" value="PROTEIN PHOSPHATASE 1 REGULATORY SUBUNIT"/>
    <property type="match status" value="1"/>
</dbReference>
<dbReference type="GO" id="GO:0008157">
    <property type="term" value="F:protein phosphatase 1 binding"/>
    <property type="evidence" value="ECO:0007669"/>
    <property type="project" value="TreeGrafter"/>
</dbReference>
<feature type="region of interest" description="Disordered" evidence="1">
    <location>
        <begin position="296"/>
        <end position="320"/>
    </location>
</feature>
<dbReference type="PROSITE" id="PS51159">
    <property type="entry name" value="CBM21"/>
    <property type="match status" value="1"/>
</dbReference>
<dbReference type="GO" id="GO:0000164">
    <property type="term" value="C:protein phosphatase type 1 complex"/>
    <property type="evidence" value="ECO:0007669"/>
    <property type="project" value="TreeGrafter"/>
</dbReference>
<dbReference type="Pfam" id="PF03370">
    <property type="entry name" value="CBM_21"/>
    <property type="match status" value="1"/>
</dbReference>
<feature type="compositionally biased region" description="Basic and acidic residues" evidence="1">
    <location>
        <begin position="674"/>
        <end position="684"/>
    </location>
</feature>
<feature type="compositionally biased region" description="Polar residues" evidence="1">
    <location>
        <begin position="725"/>
        <end position="750"/>
    </location>
</feature>